<dbReference type="InterPro" id="IPR036277">
    <property type="entry name" value="SMC_hinge_sf"/>
</dbReference>
<dbReference type="Proteomes" id="UP000785613">
    <property type="component" value="Unassembled WGS sequence"/>
</dbReference>
<dbReference type="SUPFAM" id="SSF75553">
    <property type="entry name" value="Smc hinge domain"/>
    <property type="match status" value="1"/>
</dbReference>
<feature type="domain" description="RecF/RecN/SMC N-terminal" evidence="3">
    <location>
        <begin position="7"/>
        <end position="897"/>
    </location>
</feature>
<protein>
    <submittedName>
        <fullName evidence="4">AAA family ATPase</fullName>
    </submittedName>
</protein>
<keyword evidence="1 2" id="KW-0175">Coiled coil</keyword>
<dbReference type="EMBL" id="VUYU01000005">
    <property type="protein sequence ID" value="NHZ33849.1"/>
    <property type="molecule type" value="Genomic_DNA"/>
</dbReference>
<organism evidence="4 5">
    <name type="scientific">Massilia rubra</name>
    <dbReference type="NCBI Taxonomy" id="2607910"/>
    <lineage>
        <taxon>Bacteria</taxon>
        <taxon>Pseudomonadati</taxon>
        <taxon>Pseudomonadota</taxon>
        <taxon>Betaproteobacteria</taxon>
        <taxon>Burkholderiales</taxon>
        <taxon>Oxalobacteraceae</taxon>
        <taxon>Telluria group</taxon>
        <taxon>Massilia</taxon>
    </lineage>
</organism>
<dbReference type="SUPFAM" id="SSF52540">
    <property type="entry name" value="P-loop containing nucleoside triphosphate hydrolases"/>
    <property type="match status" value="1"/>
</dbReference>
<feature type="coiled-coil region" evidence="2">
    <location>
        <begin position="195"/>
        <end position="229"/>
    </location>
</feature>
<proteinExistence type="predicted"/>
<dbReference type="InterPro" id="IPR027417">
    <property type="entry name" value="P-loop_NTPase"/>
</dbReference>
<evidence type="ECO:0000313" key="4">
    <source>
        <dbReference type="EMBL" id="NHZ33849.1"/>
    </source>
</evidence>
<accession>A0ABX0LII8</accession>
<dbReference type="RefSeq" id="WP_167223805.1">
    <property type="nucleotide sequence ID" value="NZ_VUYU01000005.1"/>
</dbReference>
<evidence type="ECO:0000256" key="2">
    <source>
        <dbReference type="SAM" id="Coils"/>
    </source>
</evidence>
<dbReference type="Pfam" id="PF02463">
    <property type="entry name" value="SMC_N"/>
    <property type="match status" value="1"/>
</dbReference>
<evidence type="ECO:0000256" key="1">
    <source>
        <dbReference type="ARBA" id="ARBA00023054"/>
    </source>
</evidence>
<evidence type="ECO:0000313" key="5">
    <source>
        <dbReference type="Proteomes" id="UP000785613"/>
    </source>
</evidence>
<evidence type="ECO:0000259" key="3">
    <source>
        <dbReference type="Pfam" id="PF02463"/>
    </source>
</evidence>
<name>A0ABX0LII8_9BURK</name>
<reference evidence="4 5" key="1">
    <citation type="submission" date="2019-09" db="EMBL/GenBank/DDBJ databases">
        <title>Taxonomy of Antarctic Massilia spp.: description of Massilia rubra sp. nov., Massilia aquatica sp. nov., Massilia mucilaginosa sp. nov., Massilia frigida sp. nov. isolated from streams, lakes and regoliths.</title>
        <authorList>
            <person name="Holochova P."/>
            <person name="Sedlacek I."/>
            <person name="Kralova S."/>
            <person name="Maslanova I."/>
            <person name="Busse H.-J."/>
            <person name="Stankova E."/>
            <person name="Vrbovska V."/>
            <person name="Kovarovic V."/>
            <person name="Bartak M."/>
            <person name="Svec P."/>
            <person name="Pantucek R."/>
        </authorList>
    </citation>
    <scope>NUCLEOTIDE SEQUENCE [LARGE SCALE GENOMIC DNA]</scope>
    <source>
        <strain evidence="4 5">CCM 8692</strain>
    </source>
</reference>
<dbReference type="PANTHER" id="PTHR32182">
    <property type="entry name" value="DNA REPLICATION AND REPAIR PROTEIN RECF"/>
    <property type="match status" value="1"/>
</dbReference>
<gene>
    <name evidence="4" type="ORF">F0185_09635</name>
</gene>
<comment type="caution">
    <text evidence="4">The sequence shown here is derived from an EMBL/GenBank/DDBJ whole genome shotgun (WGS) entry which is preliminary data.</text>
</comment>
<sequence length="940" mass="106049">MFHIKSLELVHWDYWQRIKNIPLDAKIITIAGQNGSGKTTLLDALRTLFGLDCSMGRTYKHYARHSGQQTAWIRSVVDNKAVGRQLSNRPFRSSGFFSDDEVTLFCKIEKNGGDWKRQYLMRPGNIQIEEVSDATDWLGVENYRKRLHNAGLSPAMAKVLALEQGETDKLCEYAPRQLLDLVFQVFGDKEVLDAYDEAKRHQRDTETELKRFETELEASRTNLEGLRLRVANYHQWEDLHKERRNLLEEVLPSLEYHEAREKAGNASRALREARKPMAQADTQLIEKRNAVAAQAKALSDAQQQETLLEQEATALGSRLTQVNAKLKPLDSLLEQKERLQKLAADSGADIAEVAAQLDQKEAELTRQRLARDALASRILTEKSTISALQGKTAMPEPDAVRAMRRALRDDGIPHAMLSDIVEVTDPKWQGAVEGVLGGYASVVLLERPKDAAAAYRLAEKERYRHFIVPECIKAPVTKDDSLLSVVRFSAAAPQWLIDQLARIERVDSVEKGFKLHRDAEWITPDAYHRERRGGRSLFVEVSRYRFGTAGRGQRMEALQKSLPALEAQEDALTITVSKLASEVGALKARIAGVDAAKELAARQAEFDEALRSTVPLKAERMDVGTRLGELQALTKAATVARTRADTVWQNARMTLSEAEAGLRLGHKRQIEQRADHARALLDLRRAWRHLPQGWRRLARRAALVAEHQNAHQVDLRVSSLEHSLARDDWELDATVIDQHHRLNEQLQGRQTETDERRYQNNRAIDATANARGAYIERLRYTIKTYSKNIKELGELAGIEVHADPVKLENEDVQLSQAGLHVRFKFDGKDQIGMNDGEASGGQQVMKSLVLLIGLLKSEDGSGGFVFIDEPFAHLDIRNIQLVGEFLKNTEAQYLMTTPLTHNTDVYDPSELTLITSKKKKDMPWAQPIFVLQRRVTPAVA</sequence>
<dbReference type="Gene3D" id="3.40.50.300">
    <property type="entry name" value="P-loop containing nucleotide triphosphate hydrolases"/>
    <property type="match status" value="2"/>
</dbReference>
<keyword evidence="5" id="KW-1185">Reference proteome</keyword>
<dbReference type="PANTHER" id="PTHR32182:SF0">
    <property type="entry name" value="DNA REPLICATION AND REPAIR PROTEIN RECF"/>
    <property type="match status" value="1"/>
</dbReference>
<dbReference type="InterPro" id="IPR003395">
    <property type="entry name" value="RecF/RecN/SMC_N"/>
</dbReference>